<dbReference type="EMBL" id="CP034791">
    <property type="protein sequence ID" value="AZT90704.1"/>
    <property type="molecule type" value="Genomic_DNA"/>
</dbReference>
<proteinExistence type="inferred from homology"/>
<comment type="similarity">
    <text evidence="2 7">Belongs to the glycosyl hydrolase 43 family.</text>
</comment>
<dbReference type="KEGG" id="ccha:ELD05_08635"/>
<dbReference type="InterPro" id="IPR023296">
    <property type="entry name" value="Glyco_hydro_beta-prop_sf"/>
</dbReference>
<dbReference type="GO" id="GO:0005975">
    <property type="term" value="P:carbohydrate metabolic process"/>
    <property type="evidence" value="ECO:0007669"/>
    <property type="project" value="InterPro"/>
</dbReference>
<evidence type="ECO:0000256" key="8">
    <source>
        <dbReference type="SAM" id="Phobius"/>
    </source>
</evidence>
<dbReference type="GO" id="GO:0004553">
    <property type="term" value="F:hydrolase activity, hydrolyzing O-glycosyl compounds"/>
    <property type="evidence" value="ECO:0007669"/>
    <property type="project" value="InterPro"/>
</dbReference>
<dbReference type="InterPro" id="IPR032291">
    <property type="entry name" value="Abn2_C"/>
</dbReference>
<dbReference type="InterPro" id="IPR050727">
    <property type="entry name" value="GH43_arabinanases"/>
</dbReference>
<evidence type="ECO:0000313" key="10">
    <source>
        <dbReference type="EMBL" id="AZT90704.1"/>
    </source>
</evidence>
<dbReference type="Pfam" id="PF16369">
    <property type="entry name" value="GH43_C"/>
    <property type="match status" value="1"/>
</dbReference>
<sequence length="498" mass="56300">MSVGNKNLILKGGLLILLCVIVVLVNVLVFALAGKKDISASSTKNIKVTYPKAPPKITLYDLSIINDEKKWTVNNVHDPAIIKADNGWYYIYSTDVKVGGVPKPGIQIRKSKDLINWQFVGYVFNGKDYVYGGIPKGAYEWTQATNLWAPDIKRMNGKYYLYYAASQFGKNQSYIGLATATNPEGPWKDEGEVIKTKQGDVVNAIDPCLTFDANGQPWLVYGSFFGGIYIIKIDKKTGKPAEKGFGKLIARRDMSVQDAIEGPYIIYNPKFKKYYLFVSYDSLFNDYNVRVGRSDKITGPYVDYNGKLMTDIESPPSEVGTKILGGYHFENDDGWIAPGHNSVLIDGNDYYIIHHARGALDKNWPYLHVRKILWTDDGWPVVSPERYAGEKEQVLSKDLVVGIWERIVLDPYDYLQSEPVKITLLKSGKINSENSSDFWTFVSPNTIKLNWCKDKTKKIYEVETVKVIPAWDWENWKPTLVFTGLSNKGIAVWGKKVK</sequence>
<evidence type="ECO:0000256" key="5">
    <source>
        <dbReference type="PIRSR" id="PIRSR606710-1"/>
    </source>
</evidence>
<dbReference type="CDD" id="cd08998">
    <property type="entry name" value="GH43_Arb43a-like"/>
    <property type="match status" value="1"/>
</dbReference>
<dbReference type="PANTHER" id="PTHR43301:SF3">
    <property type="entry name" value="ARABINAN ENDO-1,5-ALPHA-L-ARABINOSIDASE A-RELATED"/>
    <property type="match status" value="1"/>
</dbReference>
<keyword evidence="3 7" id="KW-0378">Hydrolase</keyword>
<evidence type="ECO:0000256" key="2">
    <source>
        <dbReference type="ARBA" id="ARBA00009865"/>
    </source>
</evidence>
<comment type="pathway">
    <text evidence="1">Glycan metabolism; L-arabinan degradation.</text>
</comment>
<keyword evidence="11" id="KW-1185">Reference proteome</keyword>
<dbReference type="PANTHER" id="PTHR43301">
    <property type="entry name" value="ARABINAN ENDO-1,5-ALPHA-L-ARABINOSIDASE"/>
    <property type="match status" value="1"/>
</dbReference>
<keyword evidence="4 7" id="KW-0326">Glycosidase</keyword>
<gene>
    <name evidence="10" type="ORF">ELD05_08635</name>
</gene>
<dbReference type="SUPFAM" id="SSF75005">
    <property type="entry name" value="Arabinanase/levansucrase/invertase"/>
    <property type="match status" value="1"/>
</dbReference>
<protein>
    <submittedName>
        <fullName evidence="10">Arabinan endo-1,5-alpha-L-arabinosidase</fullName>
    </submittedName>
</protein>
<evidence type="ECO:0000256" key="7">
    <source>
        <dbReference type="RuleBase" id="RU361187"/>
    </source>
</evidence>
<organism evidence="10 11">
    <name type="scientific">Caldicellulosiruptor changbaiensis</name>
    <dbReference type="NCBI Taxonomy" id="1222016"/>
    <lineage>
        <taxon>Bacteria</taxon>
        <taxon>Bacillati</taxon>
        <taxon>Bacillota</taxon>
        <taxon>Bacillota incertae sedis</taxon>
        <taxon>Caldicellulosiruptorales</taxon>
        <taxon>Caldicellulosiruptoraceae</taxon>
        <taxon>Caldicellulosiruptor</taxon>
    </lineage>
</organism>
<evidence type="ECO:0000256" key="1">
    <source>
        <dbReference type="ARBA" id="ARBA00004834"/>
    </source>
</evidence>
<feature type="site" description="Important for catalytic activity, responsible for pKa modulation of the active site Glu and correct orientation of both the proton donor and substrate" evidence="6">
    <location>
        <position position="206"/>
    </location>
</feature>
<keyword evidence="8" id="KW-0812">Transmembrane</keyword>
<evidence type="ECO:0000313" key="11">
    <source>
        <dbReference type="Proteomes" id="UP000282930"/>
    </source>
</evidence>
<feature type="transmembrane region" description="Helical" evidence="8">
    <location>
        <begin position="12"/>
        <end position="33"/>
    </location>
</feature>
<dbReference type="Pfam" id="PF04616">
    <property type="entry name" value="Glyco_hydro_43"/>
    <property type="match status" value="1"/>
</dbReference>
<evidence type="ECO:0000259" key="9">
    <source>
        <dbReference type="Pfam" id="PF16369"/>
    </source>
</evidence>
<evidence type="ECO:0000256" key="3">
    <source>
        <dbReference type="ARBA" id="ARBA00022801"/>
    </source>
</evidence>
<dbReference type="AlphaFoldDB" id="A0A3T0D6M8"/>
<feature type="active site" description="Proton acceptor" evidence="5">
    <location>
        <position position="78"/>
    </location>
</feature>
<dbReference type="RefSeq" id="WP_127352107.1">
    <property type="nucleotide sequence ID" value="NZ_CP034791.1"/>
</dbReference>
<feature type="active site" description="Proton donor" evidence="5">
    <location>
        <position position="261"/>
    </location>
</feature>
<name>A0A3T0D6M8_9FIRM</name>
<keyword evidence="8" id="KW-1133">Transmembrane helix</keyword>
<dbReference type="Gene3D" id="2.115.10.20">
    <property type="entry name" value="Glycosyl hydrolase domain, family 43"/>
    <property type="match status" value="1"/>
</dbReference>
<evidence type="ECO:0000256" key="6">
    <source>
        <dbReference type="PIRSR" id="PIRSR606710-2"/>
    </source>
</evidence>
<dbReference type="Proteomes" id="UP000282930">
    <property type="component" value="Chromosome"/>
</dbReference>
<dbReference type="Gene3D" id="2.40.128.10">
    <property type="match status" value="1"/>
</dbReference>
<accession>A0A3T0D6M8</accession>
<dbReference type="InterPro" id="IPR006710">
    <property type="entry name" value="Glyco_hydro_43"/>
</dbReference>
<feature type="domain" description="Extracellular endo-alpha-(1-&gt;5)-L-arabinanase C-terminal" evidence="9">
    <location>
        <begin position="384"/>
        <end position="494"/>
    </location>
</feature>
<evidence type="ECO:0000256" key="4">
    <source>
        <dbReference type="ARBA" id="ARBA00023295"/>
    </source>
</evidence>
<reference evidence="10 11" key="1">
    <citation type="submission" date="2018-12" db="EMBL/GenBank/DDBJ databases">
        <title>Genome sequence from the cellulolytic species, Caldicellulosiruptor changbaiensis.</title>
        <authorList>
            <person name="Blumer-Schuette S.E."/>
            <person name="Mendoza C."/>
        </authorList>
    </citation>
    <scope>NUCLEOTIDE SEQUENCE [LARGE SCALE GENOMIC DNA]</scope>
    <source>
        <strain evidence="10 11">CBS-Z</strain>
    </source>
</reference>
<keyword evidence="8" id="KW-0472">Membrane</keyword>